<reference evidence="8 9" key="1">
    <citation type="submission" date="2020-11" db="EMBL/GenBank/DDBJ databases">
        <title>Treponema Peruensis nv. sp., first commensal Treponema isolated from human feces.</title>
        <authorList>
            <person name="Belkhou C."/>
            <person name="Raes J."/>
        </authorList>
    </citation>
    <scope>NUCLEOTIDE SEQUENCE [LARGE SCALE GENOMIC DNA]</scope>
    <source>
        <strain evidence="8 9">RCC2812</strain>
    </source>
</reference>
<comment type="similarity">
    <text evidence="2">Belongs to the metallo-dependent hydrolases superfamily. Adenosine and AMP deaminases family.</text>
</comment>
<dbReference type="GO" id="GO:0006154">
    <property type="term" value="P:adenosine catabolic process"/>
    <property type="evidence" value="ECO:0007669"/>
    <property type="project" value="TreeGrafter"/>
</dbReference>
<dbReference type="EC" id="3.5.4.4" evidence="3"/>
<dbReference type="AlphaFoldDB" id="A0A7T3RCS7"/>
<dbReference type="KEGG" id="tper:IWA51_10895"/>
<protein>
    <recommendedName>
        <fullName evidence="3">adenosine deaminase</fullName>
        <ecNumber evidence="3">3.5.4.4</ecNumber>
    </recommendedName>
</protein>
<dbReference type="Gene3D" id="3.20.20.140">
    <property type="entry name" value="Metal-dependent hydrolases"/>
    <property type="match status" value="1"/>
</dbReference>
<dbReference type="RefSeq" id="WP_198442439.1">
    <property type="nucleotide sequence ID" value="NZ_CBCSHE010000008.1"/>
</dbReference>
<dbReference type="PANTHER" id="PTHR11409">
    <property type="entry name" value="ADENOSINE DEAMINASE"/>
    <property type="match status" value="1"/>
</dbReference>
<keyword evidence="4" id="KW-0479">Metal-binding</keyword>
<dbReference type="GO" id="GO:0046872">
    <property type="term" value="F:metal ion binding"/>
    <property type="evidence" value="ECO:0007669"/>
    <property type="project" value="UniProtKB-KW"/>
</dbReference>
<dbReference type="NCBIfam" id="TIGR01430">
    <property type="entry name" value="aden_deam"/>
    <property type="match status" value="1"/>
</dbReference>
<dbReference type="PANTHER" id="PTHR11409:SF43">
    <property type="entry name" value="ADENOSINE DEAMINASE"/>
    <property type="match status" value="1"/>
</dbReference>
<evidence type="ECO:0000256" key="1">
    <source>
        <dbReference type="ARBA" id="ARBA00001947"/>
    </source>
</evidence>
<dbReference type="InterPro" id="IPR032466">
    <property type="entry name" value="Metal_Hydrolase"/>
</dbReference>
<dbReference type="Proteomes" id="UP000595224">
    <property type="component" value="Chromosome"/>
</dbReference>
<feature type="domain" description="Adenosine deaminase" evidence="7">
    <location>
        <begin position="9"/>
        <end position="313"/>
    </location>
</feature>
<evidence type="ECO:0000259" key="7">
    <source>
        <dbReference type="Pfam" id="PF00962"/>
    </source>
</evidence>
<dbReference type="InterPro" id="IPR006330">
    <property type="entry name" value="Ado/ade_deaminase"/>
</dbReference>
<evidence type="ECO:0000256" key="2">
    <source>
        <dbReference type="ARBA" id="ARBA00006676"/>
    </source>
</evidence>
<keyword evidence="6" id="KW-0862">Zinc</keyword>
<name>A0A7T3RCS7_9SPIR</name>
<comment type="cofactor">
    <cofactor evidence="1">
        <name>Zn(2+)</name>
        <dbReference type="ChEBI" id="CHEBI:29105"/>
    </cofactor>
</comment>
<dbReference type="GO" id="GO:0046103">
    <property type="term" value="P:inosine biosynthetic process"/>
    <property type="evidence" value="ECO:0007669"/>
    <property type="project" value="TreeGrafter"/>
</dbReference>
<organism evidence="8 9">
    <name type="scientific">Treponema peruense</name>
    <dbReference type="NCBI Taxonomy" id="2787628"/>
    <lineage>
        <taxon>Bacteria</taxon>
        <taxon>Pseudomonadati</taxon>
        <taxon>Spirochaetota</taxon>
        <taxon>Spirochaetia</taxon>
        <taxon>Spirochaetales</taxon>
        <taxon>Treponemataceae</taxon>
        <taxon>Treponema</taxon>
    </lineage>
</organism>
<dbReference type="SUPFAM" id="SSF51556">
    <property type="entry name" value="Metallo-dependent hydrolases"/>
    <property type="match status" value="1"/>
</dbReference>
<evidence type="ECO:0000313" key="8">
    <source>
        <dbReference type="EMBL" id="QQA00749.1"/>
    </source>
</evidence>
<dbReference type="InterPro" id="IPR001365">
    <property type="entry name" value="A_deaminase_dom"/>
</dbReference>
<accession>A0A7T3RCS7</accession>
<evidence type="ECO:0000256" key="3">
    <source>
        <dbReference type="ARBA" id="ARBA00012784"/>
    </source>
</evidence>
<proteinExistence type="inferred from homology"/>
<dbReference type="GO" id="GO:0004000">
    <property type="term" value="F:adenosine deaminase activity"/>
    <property type="evidence" value="ECO:0007669"/>
    <property type="project" value="TreeGrafter"/>
</dbReference>
<dbReference type="EMBL" id="CP064936">
    <property type="protein sequence ID" value="QQA00749.1"/>
    <property type="molecule type" value="Genomic_DNA"/>
</dbReference>
<dbReference type="GO" id="GO:0043103">
    <property type="term" value="P:hypoxanthine salvage"/>
    <property type="evidence" value="ECO:0007669"/>
    <property type="project" value="TreeGrafter"/>
</dbReference>
<keyword evidence="5 8" id="KW-0378">Hydrolase</keyword>
<dbReference type="GO" id="GO:0005829">
    <property type="term" value="C:cytosol"/>
    <property type="evidence" value="ECO:0007669"/>
    <property type="project" value="TreeGrafter"/>
</dbReference>
<dbReference type="Pfam" id="PF00962">
    <property type="entry name" value="A_deaminase"/>
    <property type="match status" value="1"/>
</dbReference>
<evidence type="ECO:0000256" key="4">
    <source>
        <dbReference type="ARBA" id="ARBA00022723"/>
    </source>
</evidence>
<keyword evidence="9" id="KW-1185">Reference proteome</keyword>
<evidence type="ECO:0000256" key="5">
    <source>
        <dbReference type="ARBA" id="ARBA00022801"/>
    </source>
</evidence>
<evidence type="ECO:0000256" key="6">
    <source>
        <dbReference type="ARBA" id="ARBA00022833"/>
    </source>
</evidence>
<sequence length="315" mass="34430">MNSKFKNLIELHLHIDGSVSPASARKLSQLSGIPVPEKDEDLKNALMCPPGCRSLNEYLSRFDLPCSLMQTQKCIESAVETLCLELKQLGLSYAELRFAPQKHCEKGLVQEDVIEAASSGIKNSHFNASLILCCMRGDKNRAQNIRTVELTKKYLGKNVCACDLAGAEALFPTQNFADVFALARKLEVPFTIHAGEACGPESVAAAVEMGASRIGHGINAARDEKVMELLAKKKIPVEWCPTSNINTCVAPSVKEMPVPKLMRSGIIVTVNSDNMSVSNTNIIHELQAAKEAFGWDDKTIEQLLQNARDCAFVRG</sequence>
<evidence type="ECO:0000313" key="9">
    <source>
        <dbReference type="Proteomes" id="UP000595224"/>
    </source>
</evidence>
<gene>
    <name evidence="8" type="primary">add</name>
    <name evidence="8" type="ORF">IWA51_10895</name>
</gene>